<feature type="compositionally biased region" description="Low complexity" evidence="1">
    <location>
        <begin position="569"/>
        <end position="591"/>
    </location>
</feature>
<dbReference type="InterPro" id="IPR036869">
    <property type="entry name" value="J_dom_sf"/>
</dbReference>
<reference evidence="4" key="1">
    <citation type="journal article" date="2015" name="Genome Announc.">
        <title>Draft genome sequence of the fungus Penicillium brasilianum MG11.</title>
        <authorList>
            <person name="Horn F."/>
            <person name="Linde J."/>
            <person name="Mattern D.J."/>
            <person name="Walther G."/>
            <person name="Guthke R."/>
            <person name="Brakhage A.A."/>
            <person name="Valiante V."/>
        </authorList>
    </citation>
    <scope>NUCLEOTIDE SEQUENCE [LARGE SCALE GENOMIC DNA]</scope>
    <source>
        <strain evidence="4">MG11</strain>
    </source>
</reference>
<keyword evidence="4" id="KW-1185">Reference proteome</keyword>
<organism evidence="3 4">
    <name type="scientific">Penicillium brasilianum</name>
    <dbReference type="NCBI Taxonomy" id="104259"/>
    <lineage>
        <taxon>Eukaryota</taxon>
        <taxon>Fungi</taxon>
        <taxon>Dikarya</taxon>
        <taxon>Ascomycota</taxon>
        <taxon>Pezizomycotina</taxon>
        <taxon>Eurotiomycetes</taxon>
        <taxon>Eurotiomycetidae</taxon>
        <taxon>Eurotiales</taxon>
        <taxon>Aspergillaceae</taxon>
        <taxon>Penicillium</taxon>
    </lineage>
</organism>
<feature type="compositionally biased region" description="Polar residues" evidence="1">
    <location>
        <begin position="144"/>
        <end position="153"/>
    </location>
</feature>
<feature type="compositionally biased region" description="Pro residues" evidence="1">
    <location>
        <begin position="822"/>
        <end position="836"/>
    </location>
</feature>
<dbReference type="SUPFAM" id="SSF46565">
    <property type="entry name" value="Chaperone J-domain"/>
    <property type="match status" value="1"/>
</dbReference>
<evidence type="ECO:0000256" key="1">
    <source>
        <dbReference type="SAM" id="MobiDB-lite"/>
    </source>
</evidence>
<feature type="region of interest" description="Disordered" evidence="1">
    <location>
        <begin position="635"/>
        <end position="770"/>
    </location>
</feature>
<feature type="compositionally biased region" description="Basic and acidic residues" evidence="1">
    <location>
        <begin position="184"/>
        <end position="196"/>
    </location>
</feature>
<feature type="compositionally biased region" description="Polar residues" evidence="1">
    <location>
        <begin position="461"/>
        <end position="471"/>
    </location>
</feature>
<feature type="compositionally biased region" description="Polar residues" evidence="1">
    <location>
        <begin position="201"/>
        <end position="223"/>
    </location>
</feature>
<dbReference type="OrthoDB" id="10265645at2759"/>
<feature type="compositionally biased region" description="Polar residues" evidence="1">
    <location>
        <begin position="87"/>
        <end position="104"/>
    </location>
</feature>
<dbReference type="PANTHER" id="PTHR24074">
    <property type="entry name" value="CO-CHAPERONE PROTEIN DJLA"/>
    <property type="match status" value="1"/>
</dbReference>
<dbReference type="PROSITE" id="PS50076">
    <property type="entry name" value="DNAJ_2"/>
    <property type="match status" value="1"/>
</dbReference>
<dbReference type="CDD" id="cd06257">
    <property type="entry name" value="DnaJ"/>
    <property type="match status" value="1"/>
</dbReference>
<feature type="compositionally biased region" description="Polar residues" evidence="1">
    <location>
        <begin position="639"/>
        <end position="651"/>
    </location>
</feature>
<accession>A0A0F7VAX7</accession>
<evidence type="ECO:0000313" key="4">
    <source>
        <dbReference type="Proteomes" id="UP000042958"/>
    </source>
</evidence>
<feature type="compositionally biased region" description="Basic and acidic residues" evidence="1">
    <location>
        <begin position="377"/>
        <end position="393"/>
    </location>
</feature>
<dbReference type="EMBL" id="CDHK01000003">
    <property type="protein sequence ID" value="CEO59103.1"/>
    <property type="molecule type" value="Genomic_DNA"/>
</dbReference>
<name>A0A0F7VAX7_PENBI</name>
<feature type="compositionally biased region" description="Polar residues" evidence="1">
    <location>
        <begin position="241"/>
        <end position="250"/>
    </location>
</feature>
<evidence type="ECO:0000313" key="3">
    <source>
        <dbReference type="EMBL" id="CEO59103.1"/>
    </source>
</evidence>
<dbReference type="Pfam" id="PF00226">
    <property type="entry name" value="DnaJ"/>
    <property type="match status" value="1"/>
</dbReference>
<dbReference type="FunFam" id="1.10.287.110:FF:000096">
    <property type="entry name" value="DnaJ domain protein"/>
    <property type="match status" value="1"/>
</dbReference>
<feature type="region of interest" description="Disordered" evidence="1">
    <location>
        <begin position="78"/>
        <end position="522"/>
    </location>
</feature>
<dbReference type="InterPro" id="IPR001623">
    <property type="entry name" value="DnaJ_domain"/>
</dbReference>
<dbReference type="PRINTS" id="PR00625">
    <property type="entry name" value="JDOMAIN"/>
</dbReference>
<proteinExistence type="predicted"/>
<feature type="compositionally biased region" description="Basic and acidic residues" evidence="1">
    <location>
        <begin position="231"/>
        <end position="240"/>
    </location>
</feature>
<gene>
    <name evidence="3" type="ORF">PMG11_03791</name>
</gene>
<feature type="region of interest" description="Disordered" evidence="1">
    <location>
        <begin position="561"/>
        <end position="613"/>
    </location>
</feature>
<dbReference type="Proteomes" id="UP000042958">
    <property type="component" value="Unassembled WGS sequence"/>
</dbReference>
<evidence type="ECO:0000259" key="2">
    <source>
        <dbReference type="PROSITE" id="PS50076"/>
    </source>
</evidence>
<feature type="compositionally biased region" description="Polar residues" evidence="1">
    <location>
        <begin position="348"/>
        <end position="371"/>
    </location>
</feature>
<protein>
    <recommendedName>
        <fullName evidence="2">J domain-containing protein</fullName>
    </recommendedName>
</protein>
<dbReference type="SMART" id="SM00271">
    <property type="entry name" value="DnaJ"/>
    <property type="match status" value="1"/>
</dbReference>
<dbReference type="AlphaFoldDB" id="A0A0F7VAX7"/>
<feature type="domain" description="J" evidence="2">
    <location>
        <begin position="9"/>
        <end position="75"/>
    </location>
</feature>
<feature type="compositionally biased region" description="Low complexity" evidence="1">
    <location>
        <begin position="154"/>
        <end position="168"/>
    </location>
</feature>
<feature type="compositionally biased region" description="Low complexity" evidence="1">
    <location>
        <begin position="735"/>
        <end position="746"/>
    </location>
</feature>
<sequence length="983" mass="107447">MVKADVRRDYYADLGLQPNAEAEDIKKQFRRLALKFHPDRNQGREQDVIAKFQAIQAAHEILSDSQQRLKYDTERLRAGYGKVYGPSRTTPRKTQPSYSQSYSTAAPPKTQGSHHPASPGGPSTGPNPSDDSPSPPWNTTSPNRSQAPKSSFNSRSQGASSGPSAGASRYATHARAGPQQWQKSQDEAQTRADAFKGFHNMRSQNWRGFDPTSGSTPRQQNAPFGNPKPKSAYEFHKENVQAKNSASADTNPPKKRHGYAPGTAAGDEPMAPNTSAYTSTRSERPSTMYFDSAPPPTAKKSTRPVSPNWQSESAESPSPPLAQEFERTSRSYATTGGEKTFFAHPNLGRSSTMRTPTSSYRASKNARTNPSSPDPAQPERHRSASPQTRRDRSYSFSSTTSSDLDDDIIEEEVRRPNGFKPMAVPKSRLRPNQKFGNFYRTRDSSPGTGEEASARPDAQGHRQSSATQGTRNPRRAPTFIDLTADSDDNKGHNSDSAAFAKGSHHPEQQDSNSNISSTHEKTDPAAYARHNANNLHKKFSAEDWRIHLDEVNFLGATFKDRVPLGKTGSANSNARPRASTRASPAQSSTPSGLNAFTSRASSFEPQTQQAPTPFAQAKFSADKWSKDLHNISWTAAEKSGQSDNTSSSRSPQKAPRSGTKVRSTPKPVRVASEVEEAEETVSEDVLPEHNSSIPVGEEPMDLDDDSPSIPPATASVQPNIPIGSARTTKYPDLSAHPAAGTHAGAPQRSHPPPQKNRIPSQNGSRSPLYDLGNFGNLAPFTSTNSGGIENLGDVSATLPFESRAKVQTTTREDVRPRDLQLPNPPKRPTAPAPIPIAPGSHRTVLSRDKWNWYVSAMGTYMHEWNTFNRRMLLHFNARQDAVETGLAPGWISAVGDTTRLKMNGVDGDGNGERNGARGDLEPTELDEYLVPGSGKGGYSAYLRGIEEDIRVRKHWEVACELHRDCILELGRLREWIRNGGKVA</sequence>
<feature type="compositionally biased region" description="Acidic residues" evidence="1">
    <location>
        <begin position="673"/>
        <end position="682"/>
    </location>
</feature>
<feature type="compositionally biased region" description="Polar residues" evidence="1">
    <location>
        <begin position="592"/>
        <end position="604"/>
    </location>
</feature>
<dbReference type="PROSITE" id="PS00636">
    <property type="entry name" value="DNAJ_1"/>
    <property type="match status" value="1"/>
</dbReference>
<dbReference type="Gene3D" id="1.10.287.110">
    <property type="entry name" value="DnaJ domain"/>
    <property type="match status" value="1"/>
</dbReference>
<feature type="compositionally biased region" description="Low complexity" evidence="1">
    <location>
        <begin position="118"/>
        <end position="143"/>
    </location>
</feature>
<dbReference type="InterPro" id="IPR018253">
    <property type="entry name" value="DnaJ_domain_CS"/>
</dbReference>
<feature type="region of interest" description="Disordered" evidence="1">
    <location>
        <begin position="802"/>
        <end position="840"/>
    </location>
</feature>
<dbReference type="STRING" id="104259.A0A0F7VAX7"/>
<dbReference type="InterPro" id="IPR050817">
    <property type="entry name" value="DjlA_DnaK_co-chaperone"/>
</dbReference>